<accession>A0A194Q1B4</accession>
<dbReference type="EMBL" id="KQ459581">
    <property type="protein sequence ID" value="KPI99113.1"/>
    <property type="molecule type" value="Genomic_DNA"/>
</dbReference>
<proteinExistence type="predicted"/>
<dbReference type="Proteomes" id="UP000053268">
    <property type="component" value="Unassembled WGS sequence"/>
</dbReference>
<protein>
    <submittedName>
        <fullName evidence="1">Uncharacterized protein</fullName>
    </submittedName>
</protein>
<reference evidence="1 2" key="1">
    <citation type="journal article" date="2015" name="Nat. Commun.">
        <title>Outbred genome sequencing and CRISPR/Cas9 gene editing in butterflies.</title>
        <authorList>
            <person name="Li X."/>
            <person name="Fan D."/>
            <person name="Zhang W."/>
            <person name="Liu G."/>
            <person name="Zhang L."/>
            <person name="Zhao L."/>
            <person name="Fang X."/>
            <person name="Chen L."/>
            <person name="Dong Y."/>
            <person name="Chen Y."/>
            <person name="Ding Y."/>
            <person name="Zhao R."/>
            <person name="Feng M."/>
            <person name="Zhu Y."/>
            <person name="Feng Y."/>
            <person name="Jiang X."/>
            <person name="Zhu D."/>
            <person name="Xiang H."/>
            <person name="Feng X."/>
            <person name="Li S."/>
            <person name="Wang J."/>
            <person name="Zhang G."/>
            <person name="Kronforst M.R."/>
            <person name="Wang W."/>
        </authorList>
    </citation>
    <scope>NUCLEOTIDE SEQUENCE [LARGE SCALE GENOMIC DNA]</scope>
    <source>
        <strain evidence="1">Ya'a_city_454_Px</strain>
        <tissue evidence="1">Whole body</tissue>
    </source>
</reference>
<keyword evidence="2" id="KW-1185">Reference proteome</keyword>
<gene>
    <name evidence="1" type="ORF">RR46_02330</name>
</gene>
<evidence type="ECO:0000313" key="1">
    <source>
        <dbReference type="EMBL" id="KPI99113.1"/>
    </source>
</evidence>
<sequence length="151" mass="16759">MVQCPFQSAATGQVFCCRASAGKVLTHRTPTDGAGVTFRNKLNCRSGASVALITTYTRSIARYELCSALYIAAKFKRQEGGREISDYEFVKSILILSLGYLTLAEVNNDFDNFSMAIKEYLDTYSPEVQSRLLETTDAAILVPKYIMERGD</sequence>
<organism evidence="1 2">
    <name type="scientific">Papilio xuthus</name>
    <name type="common">Asian swallowtail butterfly</name>
    <dbReference type="NCBI Taxonomy" id="66420"/>
    <lineage>
        <taxon>Eukaryota</taxon>
        <taxon>Metazoa</taxon>
        <taxon>Ecdysozoa</taxon>
        <taxon>Arthropoda</taxon>
        <taxon>Hexapoda</taxon>
        <taxon>Insecta</taxon>
        <taxon>Pterygota</taxon>
        <taxon>Neoptera</taxon>
        <taxon>Endopterygota</taxon>
        <taxon>Lepidoptera</taxon>
        <taxon>Glossata</taxon>
        <taxon>Ditrysia</taxon>
        <taxon>Papilionoidea</taxon>
        <taxon>Papilionidae</taxon>
        <taxon>Papilioninae</taxon>
        <taxon>Papilio</taxon>
    </lineage>
</organism>
<name>A0A194Q1B4_PAPXU</name>
<dbReference type="AlphaFoldDB" id="A0A194Q1B4"/>
<evidence type="ECO:0000313" key="2">
    <source>
        <dbReference type="Proteomes" id="UP000053268"/>
    </source>
</evidence>